<sequence>MHESEMCGSKEAWETCWSSKLLHNFGRRREGLERKLGTVGQREVGIGLTIGRVDGWTESTYHNNEIGHGSHILPNRVYFSSMATDCFSQSGLW</sequence>
<organism evidence="1 2">
    <name type="scientific">Eleginops maclovinus</name>
    <name type="common">Patagonian blennie</name>
    <name type="synonym">Eleginus maclovinus</name>
    <dbReference type="NCBI Taxonomy" id="56733"/>
    <lineage>
        <taxon>Eukaryota</taxon>
        <taxon>Metazoa</taxon>
        <taxon>Chordata</taxon>
        <taxon>Craniata</taxon>
        <taxon>Vertebrata</taxon>
        <taxon>Euteleostomi</taxon>
        <taxon>Actinopterygii</taxon>
        <taxon>Neopterygii</taxon>
        <taxon>Teleostei</taxon>
        <taxon>Neoteleostei</taxon>
        <taxon>Acanthomorphata</taxon>
        <taxon>Eupercaria</taxon>
        <taxon>Perciformes</taxon>
        <taxon>Notothenioidei</taxon>
        <taxon>Eleginopidae</taxon>
        <taxon>Eleginops</taxon>
    </lineage>
</organism>
<reference evidence="1 2" key="2">
    <citation type="journal article" date="2023" name="Mol. Biol. Evol.">
        <title>Genomics of Secondarily Temperate Adaptation in the Only Non-Antarctic Icefish.</title>
        <authorList>
            <person name="Rivera-Colon A.G."/>
            <person name="Rayamajhi N."/>
            <person name="Minhas B.F."/>
            <person name="Madrigal G."/>
            <person name="Bilyk K.T."/>
            <person name="Yoon V."/>
            <person name="Hune M."/>
            <person name="Gregory S."/>
            <person name="Cheng C.H.C."/>
            <person name="Catchen J.M."/>
        </authorList>
    </citation>
    <scope>NUCLEOTIDE SEQUENCE [LARGE SCALE GENOMIC DNA]</scope>
    <source>
        <strain evidence="1">JMC-PN-2008</strain>
    </source>
</reference>
<dbReference type="EMBL" id="JAUZQC010000005">
    <property type="protein sequence ID" value="KAK5870505.1"/>
    <property type="molecule type" value="Genomic_DNA"/>
</dbReference>
<reference evidence="1 2" key="1">
    <citation type="journal article" date="2023" name="Genes (Basel)">
        <title>Chromosome-Level Genome Assembly and Circadian Gene Repertoire of the Patagonia Blennie Eleginops maclovinus-The Closest Ancestral Proxy of Antarctic Cryonotothenioids.</title>
        <authorList>
            <person name="Cheng C.C."/>
            <person name="Rivera-Colon A.G."/>
            <person name="Minhas B.F."/>
            <person name="Wilson L."/>
            <person name="Rayamajhi N."/>
            <person name="Vargas-Chacoff L."/>
            <person name="Catchen J.M."/>
        </authorList>
    </citation>
    <scope>NUCLEOTIDE SEQUENCE [LARGE SCALE GENOMIC DNA]</scope>
    <source>
        <strain evidence="1">JMC-PN-2008</strain>
    </source>
</reference>
<protein>
    <submittedName>
        <fullName evidence="1">Uncharacterized protein</fullName>
    </submittedName>
</protein>
<comment type="caution">
    <text evidence="1">The sequence shown here is derived from an EMBL/GenBank/DDBJ whole genome shotgun (WGS) entry which is preliminary data.</text>
</comment>
<dbReference type="Proteomes" id="UP001346869">
    <property type="component" value="Unassembled WGS sequence"/>
</dbReference>
<evidence type="ECO:0000313" key="2">
    <source>
        <dbReference type="Proteomes" id="UP001346869"/>
    </source>
</evidence>
<keyword evidence="2" id="KW-1185">Reference proteome</keyword>
<evidence type="ECO:0000313" key="1">
    <source>
        <dbReference type="EMBL" id="KAK5870505.1"/>
    </source>
</evidence>
<dbReference type="AlphaFoldDB" id="A0AAN7Y2D3"/>
<proteinExistence type="predicted"/>
<name>A0AAN7Y2D3_ELEMC</name>
<accession>A0AAN7Y2D3</accession>
<gene>
    <name evidence="1" type="ORF">PBY51_003447</name>
</gene>